<feature type="region of interest" description="Disordered" evidence="1">
    <location>
        <begin position="1"/>
        <end position="29"/>
    </location>
</feature>
<dbReference type="Proteomes" id="UP000744980">
    <property type="component" value="Unassembled WGS sequence"/>
</dbReference>
<dbReference type="Gene3D" id="3.30.1340.30">
    <property type="match status" value="1"/>
</dbReference>
<evidence type="ECO:0000256" key="1">
    <source>
        <dbReference type="SAM" id="MobiDB-lite"/>
    </source>
</evidence>
<gene>
    <name evidence="3" type="ORF">GFB56_33060</name>
</gene>
<feature type="domain" description="BON" evidence="2">
    <location>
        <begin position="31"/>
        <end position="99"/>
    </location>
</feature>
<dbReference type="PANTHER" id="PTHR34606:SF15">
    <property type="entry name" value="BON DOMAIN-CONTAINING PROTEIN"/>
    <property type="match status" value="1"/>
</dbReference>
<sequence length="107" mass="11672">MSPSVPEPWAVRQESPLGPFQGRGPKAYPRSDCSIEEVVKDRLTLAGTLDATEIEVSVYSGEVVLSGTVNSKSARRQAEEIAEGVRSVSHVRNNLRVDLKQGHLNET</sequence>
<keyword evidence="4" id="KW-1185">Reference proteome</keyword>
<dbReference type="InterPro" id="IPR014004">
    <property type="entry name" value="Transpt-assoc_nodulatn_dom_bac"/>
</dbReference>
<proteinExistence type="predicted"/>
<evidence type="ECO:0000259" key="2">
    <source>
        <dbReference type="PROSITE" id="PS50914"/>
    </source>
</evidence>
<dbReference type="Pfam" id="PF04972">
    <property type="entry name" value="BON"/>
    <property type="match status" value="1"/>
</dbReference>
<dbReference type="PROSITE" id="PS50914">
    <property type="entry name" value="BON"/>
    <property type="match status" value="1"/>
</dbReference>
<organism evidence="3 4">
    <name type="scientific">Ensifer canadensis</name>
    <dbReference type="NCBI Taxonomy" id="555315"/>
    <lineage>
        <taxon>Bacteria</taxon>
        <taxon>Pseudomonadati</taxon>
        <taxon>Pseudomonadota</taxon>
        <taxon>Alphaproteobacteria</taxon>
        <taxon>Hyphomicrobiales</taxon>
        <taxon>Rhizobiaceae</taxon>
        <taxon>Sinorhizobium/Ensifer group</taxon>
        <taxon>Ensifer</taxon>
    </lineage>
</organism>
<dbReference type="InterPro" id="IPR007055">
    <property type="entry name" value="BON_dom"/>
</dbReference>
<dbReference type="SMART" id="SM00749">
    <property type="entry name" value="BON"/>
    <property type="match status" value="1"/>
</dbReference>
<accession>A0AAW4FW74</accession>
<name>A0AAW4FW74_9HYPH</name>
<dbReference type="AlphaFoldDB" id="A0AAW4FW74"/>
<reference evidence="3 4" key="1">
    <citation type="submission" date="2020-01" db="EMBL/GenBank/DDBJ databases">
        <title>Draft genome assembly of Ensifer adhaerens T173.</title>
        <authorList>
            <person name="Craig J.E."/>
            <person name="Stinchcombe J.R."/>
        </authorList>
    </citation>
    <scope>NUCLEOTIDE SEQUENCE [LARGE SCALE GENOMIC DNA]</scope>
    <source>
        <strain evidence="3 4">T173</strain>
    </source>
</reference>
<dbReference type="PANTHER" id="PTHR34606">
    <property type="entry name" value="BON DOMAIN-CONTAINING PROTEIN"/>
    <property type="match status" value="1"/>
</dbReference>
<dbReference type="InterPro" id="IPR051686">
    <property type="entry name" value="Lipoprotein_DolP"/>
</dbReference>
<comment type="caution">
    <text evidence="3">The sequence shown here is derived from an EMBL/GenBank/DDBJ whole genome shotgun (WGS) entry which is preliminary data.</text>
</comment>
<protein>
    <submittedName>
        <fullName evidence="3">BON domain-containing protein</fullName>
    </submittedName>
</protein>
<evidence type="ECO:0000313" key="4">
    <source>
        <dbReference type="Proteomes" id="UP000744980"/>
    </source>
</evidence>
<evidence type="ECO:0000313" key="3">
    <source>
        <dbReference type="EMBL" id="MBM3095553.1"/>
    </source>
</evidence>
<dbReference type="EMBL" id="WXFA01000048">
    <property type="protein sequence ID" value="MBM3095553.1"/>
    <property type="molecule type" value="Genomic_DNA"/>
</dbReference>